<dbReference type="InterPro" id="IPR048328">
    <property type="entry name" value="Dyp_perox_C"/>
</dbReference>
<keyword evidence="4" id="KW-0560">Oxidoreductase</keyword>
<feature type="compositionally biased region" description="Polar residues" evidence="7">
    <location>
        <begin position="35"/>
        <end position="47"/>
    </location>
</feature>
<dbReference type="PANTHER" id="PTHR30521">
    <property type="entry name" value="DEFERROCHELATASE/PEROXIDASE"/>
    <property type="match status" value="1"/>
</dbReference>
<dbReference type="InterPro" id="IPR048327">
    <property type="entry name" value="Dyp_perox_N"/>
</dbReference>
<feature type="region of interest" description="Disordered" evidence="7">
    <location>
        <begin position="459"/>
        <end position="494"/>
    </location>
</feature>
<dbReference type="Proteomes" id="UP000191418">
    <property type="component" value="Unassembled WGS sequence"/>
</dbReference>
<dbReference type="GO" id="GO:0005829">
    <property type="term" value="C:cytosol"/>
    <property type="evidence" value="ECO:0007669"/>
    <property type="project" value="TreeGrafter"/>
</dbReference>
<keyword evidence="11" id="KW-1185">Reference proteome</keyword>
<dbReference type="OrthoDB" id="3251355at2"/>
<evidence type="ECO:0000313" key="10">
    <source>
        <dbReference type="EMBL" id="OPX56726.1"/>
    </source>
</evidence>
<evidence type="ECO:0000256" key="5">
    <source>
        <dbReference type="ARBA" id="ARBA00023004"/>
    </source>
</evidence>
<evidence type="ECO:0000256" key="4">
    <source>
        <dbReference type="ARBA" id="ARBA00023002"/>
    </source>
</evidence>
<dbReference type="EMBL" id="MTSM01000002">
    <property type="protein sequence ID" value="OPX56726.1"/>
    <property type="molecule type" value="Genomic_DNA"/>
</dbReference>
<evidence type="ECO:0000256" key="2">
    <source>
        <dbReference type="ARBA" id="ARBA00022559"/>
    </source>
</evidence>
<dbReference type="GO" id="GO:0004601">
    <property type="term" value="F:peroxidase activity"/>
    <property type="evidence" value="ECO:0007669"/>
    <property type="project" value="UniProtKB-KW"/>
</dbReference>
<dbReference type="InterPro" id="IPR006314">
    <property type="entry name" value="Dyp_peroxidase"/>
</dbReference>
<evidence type="ECO:0000256" key="7">
    <source>
        <dbReference type="SAM" id="MobiDB-lite"/>
    </source>
</evidence>
<dbReference type="GO" id="GO:0046872">
    <property type="term" value="F:metal ion binding"/>
    <property type="evidence" value="ECO:0007669"/>
    <property type="project" value="UniProtKB-KW"/>
</dbReference>
<dbReference type="AlphaFoldDB" id="A0A1T4LBT4"/>
<dbReference type="PROSITE" id="PS51404">
    <property type="entry name" value="DYP_PEROXIDASE"/>
    <property type="match status" value="1"/>
</dbReference>
<evidence type="ECO:0000313" key="11">
    <source>
        <dbReference type="Proteomes" id="UP000191418"/>
    </source>
</evidence>
<comment type="similarity">
    <text evidence="6">Belongs to the DyP-type peroxidase family.</text>
</comment>
<accession>A0A1T4LBT4</accession>
<keyword evidence="2" id="KW-0575">Peroxidase</keyword>
<keyword evidence="3" id="KW-0479">Metal-binding</keyword>
<feature type="domain" description="Dyp-type peroxidase C-terminal" evidence="9">
    <location>
        <begin position="199"/>
        <end position="359"/>
    </location>
</feature>
<dbReference type="SUPFAM" id="SSF54909">
    <property type="entry name" value="Dimeric alpha+beta barrel"/>
    <property type="match status" value="1"/>
</dbReference>
<sequence>MHDELENSQPEAPVESSKEAGAGASGETPIVNAEAVNSTETTTNNPAEGSATPPPTQPEPVVLQNGILADSTAFGYYLTYCLSDDELIYPLIVEMLARFHNMIDECARTFNVPSLTAVVAVGSEAWDKLYGEAKPAALKAFPEMKQADRVAPATPCDLFFQIRSDRHDINFNVARRIQAILGEIAQLQEAVPTFRYLESRDLTGFVDGTENPEGEHRHKVAIVGPEDADFAGGSYVHIQRYIHDLPSWNQQSVEQQEQIIGRTKTDNIEFKGDKKLPTSHIKRAGIKDEEGKAVEILRQSMPYGDLNEQGLYFVSYCRFADNFTRMLASMIYQNAEGHHDHLMGFTQAVTGAALFAPARSFLTRYVGFAAKAEQLRIEHEAAEAARLAAELAEQNSTRAELAYTPLSDELLEPEIDIPEPAEPQSTESNAAQVLPTPLEQAKPPAKRYSAGFYQAMIEDAEAETKPEQPAEPKKPLNALPWSLTDAGKQKKDPQ</sequence>
<dbReference type="Pfam" id="PF04261">
    <property type="entry name" value="Dyp_perox_N"/>
    <property type="match status" value="1"/>
</dbReference>
<dbReference type="GO" id="GO:0020037">
    <property type="term" value="F:heme binding"/>
    <property type="evidence" value="ECO:0007669"/>
    <property type="project" value="InterPro"/>
</dbReference>
<reference evidence="10 11" key="1">
    <citation type="submission" date="2017-01" db="EMBL/GenBank/DDBJ databases">
        <title>Genome Sequencing of a Marine Spirillum, Oceanospirillum multiglobuliferum ATCC 33336, from Japan.</title>
        <authorList>
            <person name="Carney J.G."/>
            <person name="Trachtenberg A.M."/>
            <person name="Rheaume B.A."/>
            <person name="Linnane J.D."/>
            <person name="Pitts N.L."/>
            <person name="Mykles D.L."/>
            <person name="Maclea K.S."/>
        </authorList>
    </citation>
    <scope>NUCLEOTIDE SEQUENCE [LARGE SCALE GENOMIC DNA]</scope>
    <source>
        <strain evidence="10 11">ATCC 33336</strain>
    </source>
</reference>
<dbReference type="STRING" id="64969.SAMN02745127_00396"/>
<dbReference type="InterPro" id="IPR011008">
    <property type="entry name" value="Dimeric_a/b-barrel"/>
</dbReference>
<dbReference type="Pfam" id="PF20628">
    <property type="entry name" value="Dyp_perox_C"/>
    <property type="match status" value="1"/>
</dbReference>
<organism evidence="10 11">
    <name type="scientific">Oceanospirillum multiglobuliferum</name>
    <dbReference type="NCBI Taxonomy" id="64969"/>
    <lineage>
        <taxon>Bacteria</taxon>
        <taxon>Pseudomonadati</taxon>
        <taxon>Pseudomonadota</taxon>
        <taxon>Gammaproteobacteria</taxon>
        <taxon>Oceanospirillales</taxon>
        <taxon>Oceanospirillaceae</taxon>
        <taxon>Oceanospirillum</taxon>
    </lineage>
</organism>
<dbReference type="RefSeq" id="WP_078744012.1">
    <property type="nucleotide sequence ID" value="NZ_FUXG01000002.1"/>
</dbReference>
<evidence type="ECO:0000256" key="1">
    <source>
        <dbReference type="ARBA" id="ARBA00001970"/>
    </source>
</evidence>
<comment type="caution">
    <text evidence="10">The sequence shown here is derived from an EMBL/GenBank/DDBJ whole genome shotgun (WGS) entry which is preliminary data.</text>
</comment>
<keyword evidence="5" id="KW-0408">Iron</keyword>
<evidence type="ECO:0000256" key="3">
    <source>
        <dbReference type="ARBA" id="ARBA00022723"/>
    </source>
</evidence>
<gene>
    <name evidence="10" type="ORF">BTE48_02220</name>
</gene>
<protein>
    <recommendedName>
        <fullName evidence="12">Peroxidase</fullName>
    </recommendedName>
</protein>
<feature type="region of interest" description="Disordered" evidence="7">
    <location>
        <begin position="1"/>
        <end position="61"/>
    </location>
</feature>
<feature type="domain" description="Dyp-type peroxidase N-terminal" evidence="8">
    <location>
        <begin position="64"/>
        <end position="194"/>
    </location>
</feature>
<comment type="cofactor">
    <cofactor evidence="1">
        <name>heme b</name>
        <dbReference type="ChEBI" id="CHEBI:60344"/>
    </cofactor>
</comment>
<proteinExistence type="inferred from homology"/>
<evidence type="ECO:0000259" key="8">
    <source>
        <dbReference type="Pfam" id="PF04261"/>
    </source>
</evidence>
<dbReference type="PANTHER" id="PTHR30521:SF0">
    <property type="entry name" value="DYP-TYPE PEROXIDASE FAMILY PROTEIN"/>
    <property type="match status" value="1"/>
</dbReference>
<feature type="compositionally biased region" description="Basic and acidic residues" evidence="7">
    <location>
        <begin position="462"/>
        <end position="474"/>
    </location>
</feature>
<dbReference type="NCBIfam" id="TIGR01413">
    <property type="entry name" value="Dyp_perox_fam"/>
    <property type="match status" value="1"/>
</dbReference>
<evidence type="ECO:0000259" key="9">
    <source>
        <dbReference type="Pfam" id="PF20628"/>
    </source>
</evidence>
<name>A0A1T4LBT4_9GAMM</name>
<evidence type="ECO:0008006" key="12">
    <source>
        <dbReference type="Google" id="ProtNLM"/>
    </source>
</evidence>
<evidence type="ECO:0000256" key="6">
    <source>
        <dbReference type="ARBA" id="ARBA00025737"/>
    </source>
</evidence>